<evidence type="ECO:0000313" key="2">
    <source>
        <dbReference type="Proteomes" id="UP000198788"/>
    </source>
</evidence>
<protein>
    <recommendedName>
        <fullName evidence="3">DUF305 domain-containing protein</fullName>
    </recommendedName>
</protein>
<accession>A0A1I6SHC1</accession>
<dbReference type="STRING" id="871741.SAMN05192570_2419"/>
<dbReference type="RefSeq" id="WP_092310948.1">
    <property type="nucleotide sequence ID" value="NZ_FOZV01000005.1"/>
</dbReference>
<keyword evidence="2" id="KW-1185">Reference proteome</keyword>
<dbReference type="Proteomes" id="UP000198788">
    <property type="component" value="Unassembled WGS sequence"/>
</dbReference>
<name>A0A1I6SHC1_9CAUL</name>
<dbReference type="PROSITE" id="PS51257">
    <property type="entry name" value="PROKAR_LIPOPROTEIN"/>
    <property type="match status" value="1"/>
</dbReference>
<reference evidence="2" key="1">
    <citation type="submission" date="2016-10" db="EMBL/GenBank/DDBJ databases">
        <authorList>
            <person name="Varghese N."/>
            <person name="Submissions S."/>
        </authorList>
    </citation>
    <scope>NUCLEOTIDE SEQUENCE [LARGE SCALE GENOMIC DNA]</scope>
    <source>
        <strain evidence="2">CGMCC 1.10683</strain>
    </source>
</reference>
<evidence type="ECO:0008006" key="3">
    <source>
        <dbReference type="Google" id="ProtNLM"/>
    </source>
</evidence>
<organism evidence="1 2">
    <name type="scientific">Brevundimonas viscosa</name>
    <dbReference type="NCBI Taxonomy" id="871741"/>
    <lineage>
        <taxon>Bacteria</taxon>
        <taxon>Pseudomonadati</taxon>
        <taxon>Pseudomonadota</taxon>
        <taxon>Alphaproteobacteria</taxon>
        <taxon>Caulobacterales</taxon>
        <taxon>Caulobacteraceae</taxon>
        <taxon>Brevundimonas</taxon>
    </lineage>
</organism>
<dbReference type="InterPro" id="IPR012347">
    <property type="entry name" value="Ferritin-like"/>
</dbReference>
<dbReference type="EMBL" id="FOZV01000005">
    <property type="protein sequence ID" value="SFS76324.1"/>
    <property type="molecule type" value="Genomic_DNA"/>
</dbReference>
<dbReference type="Gene3D" id="1.20.1260.10">
    <property type="match status" value="1"/>
</dbReference>
<evidence type="ECO:0000313" key="1">
    <source>
        <dbReference type="EMBL" id="SFS76324.1"/>
    </source>
</evidence>
<sequence>MRAAVALAALALAGCEGGGDPVESALREAAAANHAAVTKETVVDPAPAADPDAAVVTRLLTAETQALAAAETALAAASDPAVRRLAAASRDAHRARIAELEAWRPTE</sequence>
<gene>
    <name evidence="1" type="ORF">SAMN05192570_2419</name>
</gene>
<proteinExistence type="predicted"/>
<dbReference type="AlphaFoldDB" id="A0A1I6SHC1"/>